<comment type="caution">
    <text evidence="1">The sequence shown here is derived from an EMBL/GenBank/DDBJ whole genome shotgun (WGS) entry which is preliminary data.</text>
</comment>
<proteinExistence type="predicted"/>
<dbReference type="EMBL" id="SHOA02000014">
    <property type="protein sequence ID" value="TDH70459.1"/>
    <property type="molecule type" value="Genomic_DNA"/>
</dbReference>
<dbReference type="Proteomes" id="UP000294530">
    <property type="component" value="Unassembled WGS sequence"/>
</dbReference>
<dbReference type="GeneID" id="94345336"/>
<protein>
    <submittedName>
        <fullName evidence="1">Uncharacterized protein</fullName>
    </submittedName>
</protein>
<reference evidence="1 2" key="1">
    <citation type="journal article" date="2021" name="Genome Biol.">
        <title>AFLAP: assembly-free linkage analysis pipeline using k-mers from genome sequencing data.</title>
        <authorList>
            <person name="Fletcher K."/>
            <person name="Zhang L."/>
            <person name="Gil J."/>
            <person name="Han R."/>
            <person name="Cavanaugh K."/>
            <person name="Michelmore R."/>
        </authorList>
    </citation>
    <scope>NUCLEOTIDE SEQUENCE [LARGE SCALE GENOMIC DNA]</scope>
    <source>
        <strain evidence="1 2">SF5</strain>
    </source>
</reference>
<organism evidence="1 2">
    <name type="scientific">Bremia lactucae</name>
    <name type="common">Lettuce downy mildew</name>
    <dbReference type="NCBI Taxonomy" id="4779"/>
    <lineage>
        <taxon>Eukaryota</taxon>
        <taxon>Sar</taxon>
        <taxon>Stramenopiles</taxon>
        <taxon>Oomycota</taxon>
        <taxon>Peronosporomycetes</taxon>
        <taxon>Peronosporales</taxon>
        <taxon>Peronosporaceae</taxon>
        <taxon>Bremia</taxon>
    </lineage>
</organism>
<dbReference type="KEGG" id="blac:94345336"/>
<dbReference type="AlphaFoldDB" id="A0A976FPZ1"/>
<gene>
    <name evidence="1" type="ORF">CCR75_001563</name>
</gene>
<evidence type="ECO:0000313" key="1">
    <source>
        <dbReference type="EMBL" id="TDH70459.1"/>
    </source>
</evidence>
<name>A0A976FPZ1_BRELC</name>
<sequence>MFSDYTGIWRKTVVCLASLLVTVLAWFGARSSGVATYDWSAILTSPYRLHTCSAFVIASVMTN</sequence>
<evidence type="ECO:0000313" key="2">
    <source>
        <dbReference type="Proteomes" id="UP000294530"/>
    </source>
</evidence>
<keyword evidence="2" id="KW-1185">Reference proteome</keyword>
<accession>A0A976FPZ1</accession>
<dbReference type="RefSeq" id="XP_067819958.1">
    <property type="nucleotide sequence ID" value="XM_067959665.1"/>
</dbReference>